<proteinExistence type="predicted"/>
<evidence type="ECO:0000256" key="1">
    <source>
        <dbReference type="SAM" id="SignalP"/>
    </source>
</evidence>
<dbReference type="PROSITE" id="PS51257">
    <property type="entry name" value="PROKAR_LIPOPROTEIN"/>
    <property type="match status" value="1"/>
</dbReference>
<comment type="caution">
    <text evidence="2">The sequence shown here is derived from an EMBL/GenBank/DDBJ whole genome shotgun (WGS) entry which is preliminary data.</text>
</comment>
<dbReference type="Proteomes" id="UP000824023">
    <property type="component" value="Unassembled WGS sequence"/>
</dbReference>
<sequence>MKKMRLFMCALVSCAFFAGCQQDWYEEPVTEGEPPLTYDEEFQIINDYASIDTVNNCYAVAIDDEIMQRERLTAKNVRLILQEFTKFNERLQEEIEEGTVVTLTLQNKHGFTSHTVNGEKSAIHFKDVYAPVADRVQTKANHGALGFGDGNWYDHSISFAASDHVTSRLNVEASSFWSIVMTCSTGTSAYGNKFTMSGTGRRTGVNRYWWWTGGGSAPFNWKFSVSGPVGGRASGSISFSDTY</sequence>
<keyword evidence="1" id="KW-0732">Signal</keyword>
<name>A0A9D2A5P5_9BACE</name>
<evidence type="ECO:0008006" key="4">
    <source>
        <dbReference type="Google" id="ProtNLM"/>
    </source>
</evidence>
<gene>
    <name evidence="2" type="ORF">H9819_05955</name>
</gene>
<reference evidence="2" key="1">
    <citation type="journal article" date="2021" name="PeerJ">
        <title>Extensive microbial diversity within the chicken gut microbiome revealed by metagenomics and culture.</title>
        <authorList>
            <person name="Gilroy R."/>
            <person name="Ravi A."/>
            <person name="Getino M."/>
            <person name="Pursley I."/>
            <person name="Horton D.L."/>
            <person name="Alikhan N.F."/>
            <person name="Baker D."/>
            <person name="Gharbi K."/>
            <person name="Hall N."/>
            <person name="Watson M."/>
            <person name="Adriaenssens E.M."/>
            <person name="Foster-Nyarko E."/>
            <person name="Jarju S."/>
            <person name="Secka A."/>
            <person name="Antonio M."/>
            <person name="Oren A."/>
            <person name="Chaudhuri R.R."/>
            <person name="La Ragione R."/>
            <person name="Hildebrand F."/>
            <person name="Pallen M.J."/>
        </authorList>
    </citation>
    <scope>NUCLEOTIDE SEQUENCE</scope>
    <source>
        <strain evidence="2">ChiHjej12B11-24981</strain>
    </source>
</reference>
<organism evidence="2 3">
    <name type="scientific">Candidatus Bacteroides merdipullorum</name>
    <dbReference type="NCBI Taxonomy" id="2838474"/>
    <lineage>
        <taxon>Bacteria</taxon>
        <taxon>Pseudomonadati</taxon>
        <taxon>Bacteroidota</taxon>
        <taxon>Bacteroidia</taxon>
        <taxon>Bacteroidales</taxon>
        <taxon>Bacteroidaceae</taxon>
        <taxon>Bacteroides</taxon>
    </lineage>
</organism>
<protein>
    <recommendedName>
        <fullName evidence="4">DUF5115 domain-containing protein</fullName>
    </recommendedName>
</protein>
<accession>A0A9D2A5P5</accession>
<dbReference type="EMBL" id="DXCK01000084">
    <property type="protein sequence ID" value="HIZ01784.1"/>
    <property type="molecule type" value="Genomic_DNA"/>
</dbReference>
<feature type="chain" id="PRO_5039599866" description="DUF5115 domain-containing protein" evidence="1">
    <location>
        <begin position="19"/>
        <end position="243"/>
    </location>
</feature>
<evidence type="ECO:0000313" key="2">
    <source>
        <dbReference type="EMBL" id="HIZ01784.1"/>
    </source>
</evidence>
<evidence type="ECO:0000313" key="3">
    <source>
        <dbReference type="Proteomes" id="UP000824023"/>
    </source>
</evidence>
<dbReference type="AlphaFoldDB" id="A0A9D2A5P5"/>
<reference evidence="2" key="2">
    <citation type="submission" date="2021-04" db="EMBL/GenBank/DDBJ databases">
        <authorList>
            <person name="Gilroy R."/>
        </authorList>
    </citation>
    <scope>NUCLEOTIDE SEQUENCE</scope>
    <source>
        <strain evidence="2">ChiHjej12B11-24981</strain>
    </source>
</reference>
<feature type="signal peptide" evidence="1">
    <location>
        <begin position="1"/>
        <end position="18"/>
    </location>
</feature>